<evidence type="ECO:0000313" key="1">
    <source>
        <dbReference type="EMBL" id="MBJ6802678.1"/>
    </source>
</evidence>
<name>A0ABS0YXJ7_9BACT</name>
<proteinExistence type="predicted"/>
<reference evidence="1 2" key="1">
    <citation type="submission" date="2020-12" db="EMBL/GenBank/DDBJ databases">
        <title>Geomonas sp. Red259, isolated from paddy soil.</title>
        <authorList>
            <person name="Xu Z."/>
            <person name="Zhang Z."/>
            <person name="Masuda Y."/>
            <person name="Itoh H."/>
            <person name="Senoo K."/>
        </authorList>
    </citation>
    <scope>NUCLEOTIDE SEQUENCE [LARGE SCALE GENOMIC DNA]</scope>
    <source>
        <strain evidence="1 2">Red259</strain>
    </source>
</reference>
<accession>A0ABS0YXJ7</accession>
<dbReference type="EMBL" id="JAEMHK010000023">
    <property type="protein sequence ID" value="MBJ6802678.1"/>
    <property type="molecule type" value="Genomic_DNA"/>
</dbReference>
<dbReference type="RefSeq" id="WP_199397147.1">
    <property type="nucleotide sequence ID" value="NZ_JAEMHK010000023.1"/>
</dbReference>
<gene>
    <name evidence="1" type="ORF">JFN90_21320</name>
</gene>
<dbReference type="Proteomes" id="UP000641025">
    <property type="component" value="Unassembled WGS sequence"/>
</dbReference>
<organism evidence="1 2">
    <name type="scientific">Geomonas propionica</name>
    <dbReference type="NCBI Taxonomy" id="2798582"/>
    <lineage>
        <taxon>Bacteria</taxon>
        <taxon>Pseudomonadati</taxon>
        <taxon>Thermodesulfobacteriota</taxon>
        <taxon>Desulfuromonadia</taxon>
        <taxon>Geobacterales</taxon>
        <taxon>Geobacteraceae</taxon>
        <taxon>Geomonas</taxon>
    </lineage>
</organism>
<evidence type="ECO:0000313" key="2">
    <source>
        <dbReference type="Proteomes" id="UP000641025"/>
    </source>
</evidence>
<keyword evidence="2" id="KW-1185">Reference proteome</keyword>
<protein>
    <submittedName>
        <fullName evidence="1">Uncharacterized protein</fullName>
    </submittedName>
</protein>
<comment type="caution">
    <text evidence="1">The sequence shown here is derived from an EMBL/GenBank/DDBJ whole genome shotgun (WGS) entry which is preliminary data.</text>
</comment>
<sequence length="158" mass="18386">MARRNIERATMTRSQFIRTILVLCSALALVQGAIAKGNDLRDLRRSWVGEYPSTRKQNLLNEPRLKGKLKALLGEERYKQLLSDDYLQIPIDYVEGYFVLSYAANLHIMPKAEQVYIIIREHTGSLHVAIQDDRNKIQWMHSDEPEIPFKILEMLSFK</sequence>